<dbReference type="SUPFAM" id="SSF55073">
    <property type="entry name" value="Nucleotide cyclase"/>
    <property type="match status" value="1"/>
</dbReference>
<gene>
    <name evidence="6" type="ORF">GCM10008101_15490</name>
</gene>
<proteinExistence type="predicted"/>
<dbReference type="InterPro" id="IPR050469">
    <property type="entry name" value="Diguanylate_Cyclase"/>
</dbReference>
<evidence type="ECO:0000256" key="2">
    <source>
        <dbReference type="ARBA" id="ARBA00034247"/>
    </source>
</evidence>
<dbReference type="PANTHER" id="PTHR45138:SF9">
    <property type="entry name" value="DIGUANYLATE CYCLASE DGCM-RELATED"/>
    <property type="match status" value="1"/>
</dbReference>
<keyword evidence="4" id="KW-0812">Transmembrane</keyword>
<dbReference type="InterPro" id="IPR000160">
    <property type="entry name" value="GGDEF_dom"/>
</dbReference>
<feature type="transmembrane region" description="Helical" evidence="4">
    <location>
        <begin position="192"/>
        <end position="213"/>
    </location>
</feature>
<name>A0ABQ3BZ92_9GAMM</name>
<dbReference type="CDD" id="cd01949">
    <property type="entry name" value="GGDEF"/>
    <property type="match status" value="1"/>
</dbReference>
<dbReference type="RefSeq" id="WP_189448406.1">
    <property type="nucleotide sequence ID" value="NZ_BMXY01000001.1"/>
</dbReference>
<dbReference type="PANTHER" id="PTHR45138">
    <property type="entry name" value="REGULATORY COMPONENTS OF SENSORY TRANSDUCTION SYSTEM"/>
    <property type="match status" value="1"/>
</dbReference>
<dbReference type="EC" id="2.7.7.65" evidence="1"/>
<evidence type="ECO:0000256" key="3">
    <source>
        <dbReference type="SAM" id="Coils"/>
    </source>
</evidence>
<dbReference type="InterPro" id="IPR029787">
    <property type="entry name" value="Nucleotide_cyclase"/>
</dbReference>
<dbReference type="Gene3D" id="3.30.70.270">
    <property type="match status" value="1"/>
</dbReference>
<feature type="transmembrane region" description="Helical" evidence="4">
    <location>
        <begin position="76"/>
        <end position="94"/>
    </location>
</feature>
<comment type="caution">
    <text evidence="6">The sequence shown here is derived from an EMBL/GenBank/DDBJ whole genome shotgun (WGS) entry which is preliminary data.</text>
</comment>
<evidence type="ECO:0000313" key="6">
    <source>
        <dbReference type="EMBL" id="GGZ62240.1"/>
    </source>
</evidence>
<keyword evidence="3" id="KW-0175">Coiled coil</keyword>
<sequence>MDSDAVDSLDPSSASPLLPGWAAPRWFERVLQALAGRDPRRAIRLVQWVTASGVYLGCFLLMAIGVADGWMDLPRLAGWTTFVVLSTAVSYAALRSGWSERFSDPALTEWQIVMGVIAADWGYLICGPLRTIALLPLLVIFLFAAFALRWRQIAILTVFALASLGLVVFWLTAFPPPWRDSPAAATLPIDQLNYIVVLVVLPALAVIAARLSALRRALRTRREELTQLLAEVQRLATTDELTGLPNRRWMTERLRQEQQRADGEDTTFCVAIVDLDHFKRINDRLGHAEGDAALVAFSRRARSVLPARDVLARWGGEEFLLLMPAVEIEEATIRMEYLRQSILRIMVDGRPLTFSAGVAQHVPGQDVLDDLRTADQRMYSAKQSGRDRVLNA</sequence>
<evidence type="ECO:0000259" key="5">
    <source>
        <dbReference type="PROSITE" id="PS50887"/>
    </source>
</evidence>
<feature type="transmembrane region" description="Helical" evidence="4">
    <location>
        <begin position="106"/>
        <end position="125"/>
    </location>
</feature>
<reference evidence="7" key="1">
    <citation type="journal article" date="2019" name="Int. J. Syst. Evol. Microbiol.">
        <title>The Global Catalogue of Microorganisms (GCM) 10K type strain sequencing project: providing services to taxonomists for standard genome sequencing and annotation.</title>
        <authorList>
            <consortium name="The Broad Institute Genomics Platform"/>
            <consortium name="The Broad Institute Genome Sequencing Center for Infectious Disease"/>
            <person name="Wu L."/>
            <person name="Ma J."/>
        </authorList>
    </citation>
    <scope>NUCLEOTIDE SEQUENCE [LARGE SCALE GENOMIC DNA]</scope>
    <source>
        <strain evidence="7">KCTC 22558</strain>
    </source>
</reference>
<feature type="transmembrane region" description="Helical" evidence="4">
    <location>
        <begin position="153"/>
        <end position="172"/>
    </location>
</feature>
<feature type="transmembrane region" description="Helical" evidence="4">
    <location>
        <begin position="45"/>
        <end position="64"/>
    </location>
</feature>
<dbReference type="Pfam" id="PF00990">
    <property type="entry name" value="GGDEF"/>
    <property type="match status" value="1"/>
</dbReference>
<accession>A0ABQ3BZ92</accession>
<keyword evidence="4" id="KW-0472">Membrane</keyword>
<evidence type="ECO:0000256" key="1">
    <source>
        <dbReference type="ARBA" id="ARBA00012528"/>
    </source>
</evidence>
<dbReference type="InterPro" id="IPR043128">
    <property type="entry name" value="Rev_trsase/Diguanyl_cyclase"/>
</dbReference>
<dbReference type="SMART" id="SM00267">
    <property type="entry name" value="GGDEF"/>
    <property type="match status" value="1"/>
</dbReference>
<dbReference type="NCBIfam" id="TIGR00254">
    <property type="entry name" value="GGDEF"/>
    <property type="match status" value="1"/>
</dbReference>
<dbReference type="PROSITE" id="PS50887">
    <property type="entry name" value="GGDEF"/>
    <property type="match status" value="1"/>
</dbReference>
<dbReference type="Proteomes" id="UP000643403">
    <property type="component" value="Unassembled WGS sequence"/>
</dbReference>
<evidence type="ECO:0000256" key="4">
    <source>
        <dbReference type="SAM" id="Phobius"/>
    </source>
</evidence>
<keyword evidence="7" id="KW-1185">Reference proteome</keyword>
<evidence type="ECO:0000313" key="7">
    <source>
        <dbReference type="Proteomes" id="UP000643403"/>
    </source>
</evidence>
<feature type="domain" description="GGDEF" evidence="5">
    <location>
        <begin position="266"/>
        <end position="392"/>
    </location>
</feature>
<feature type="coiled-coil region" evidence="3">
    <location>
        <begin position="208"/>
        <end position="235"/>
    </location>
</feature>
<organism evidence="6 7">
    <name type="scientific">Cognatilysobacter xinjiangensis</name>
    <dbReference type="NCBI Taxonomy" id="546892"/>
    <lineage>
        <taxon>Bacteria</taxon>
        <taxon>Pseudomonadati</taxon>
        <taxon>Pseudomonadota</taxon>
        <taxon>Gammaproteobacteria</taxon>
        <taxon>Lysobacterales</taxon>
        <taxon>Lysobacteraceae</taxon>
        <taxon>Cognatilysobacter</taxon>
    </lineage>
</organism>
<comment type="catalytic activity">
    <reaction evidence="2">
        <text>2 GTP = 3',3'-c-di-GMP + 2 diphosphate</text>
        <dbReference type="Rhea" id="RHEA:24898"/>
        <dbReference type="ChEBI" id="CHEBI:33019"/>
        <dbReference type="ChEBI" id="CHEBI:37565"/>
        <dbReference type="ChEBI" id="CHEBI:58805"/>
        <dbReference type="EC" id="2.7.7.65"/>
    </reaction>
</comment>
<protein>
    <recommendedName>
        <fullName evidence="1">diguanylate cyclase</fullName>
        <ecNumber evidence="1">2.7.7.65</ecNumber>
    </recommendedName>
</protein>
<keyword evidence="4" id="KW-1133">Transmembrane helix</keyword>
<dbReference type="EMBL" id="BMXY01000001">
    <property type="protein sequence ID" value="GGZ62240.1"/>
    <property type="molecule type" value="Genomic_DNA"/>
</dbReference>
<feature type="transmembrane region" description="Helical" evidence="4">
    <location>
        <begin position="131"/>
        <end position="148"/>
    </location>
</feature>